<dbReference type="PROSITE" id="PS50943">
    <property type="entry name" value="HTH_CROC1"/>
    <property type="match status" value="1"/>
</dbReference>
<name>A0A5N5W184_STRMB</name>
<dbReference type="InterPro" id="IPR001387">
    <property type="entry name" value="Cro/C1-type_HTH"/>
</dbReference>
<gene>
    <name evidence="2" type="ORF">FRZ00_26950</name>
</gene>
<organism evidence="2 3">
    <name type="scientific">Streptomyces mobaraensis</name>
    <name type="common">Streptoverticillium mobaraense</name>
    <dbReference type="NCBI Taxonomy" id="35621"/>
    <lineage>
        <taxon>Bacteria</taxon>
        <taxon>Bacillati</taxon>
        <taxon>Actinomycetota</taxon>
        <taxon>Actinomycetes</taxon>
        <taxon>Kitasatosporales</taxon>
        <taxon>Streptomycetaceae</taxon>
        <taxon>Streptomyces</taxon>
    </lineage>
</organism>
<keyword evidence="3" id="KW-1185">Reference proteome</keyword>
<evidence type="ECO:0000313" key="2">
    <source>
        <dbReference type="EMBL" id="KAB7835531.1"/>
    </source>
</evidence>
<dbReference type="Proteomes" id="UP000327000">
    <property type="component" value="Unassembled WGS sequence"/>
</dbReference>
<dbReference type="InterPro" id="IPR010982">
    <property type="entry name" value="Lambda_DNA-bd_dom_sf"/>
</dbReference>
<evidence type="ECO:0000313" key="3">
    <source>
        <dbReference type="Proteomes" id="UP000327000"/>
    </source>
</evidence>
<dbReference type="GO" id="GO:0003677">
    <property type="term" value="F:DNA binding"/>
    <property type="evidence" value="ECO:0007669"/>
    <property type="project" value="InterPro"/>
</dbReference>
<dbReference type="SUPFAM" id="SSF47413">
    <property type="entry name" value="lambda repressor-like DNA-binding domains"/>
    <property type="match status" value="1"/>
</dbReference>
<comment type="caution">
    <text evidence="2">The sequence shown here is derived from an EMBL/GenBank/DDBJ whole genome shotgun (WGS) entry which is preliminary data.</text>
</comment>
<dbReference type="Pfam" id="PF13560">
    <property type="entry name" value="HTH_31"/>
    <property type="match status" value="1"/>
</dbReference>
<reference evidence="2 3" key="1">
    <citation type="journal article" date="2019" name="Microb. Cell Fact.">
        <title>Exploring novel herbicidin analogues by transcriptional regulator overexpression and MS/MS molecular networking.</title>
        <authorList>
            <person name="Shi Y."/>
            <person name="Gu R."/>
            <person name="Li Y."/>
            <person name="Wang X."/>
            <person name="Ren W."/>
            <person name="Li X."/>
            <person name="Wang L."/>
            <person name="Xie Y."/>
            <person name="Hong B."/>
        </authorList>
    </citation>
    <scope>NUCLEOTIDE SEQUENCE [LARGE SCALE GENOMIC DNA]</scope>
    <source>
        <strain evidence="2 3">US-43</strain>
    </source>
</reference>
<accession>A0A5N5W184</accession>
<dbReference type="AlphaFoldDB" id="A0A5N5W184"/>
<feature type="domain" description="HTH cro/C1-type" evidence="1">
    <location>
        <begin position="49"/>
        <end position="95"/>
    </location>
</feature>
<protein>
    <submittedName>
        <fullName evidence="2">Helix-turn-helix domain-containing protein</fullName>
    </submittedName>
</protein>
<dbReference type="OrthoDB" id="3865941at2"/>
<evidence type="ECO:0000259" key="1">
    <source>
        <dbReference type="PROSITE" id="PS50943"/>
    </source>
</evidence>
<dbReference type="SMART" id="SM00530">
    <property type="entry name" value="HTH_XRE"/>
    <property type="match status" value="1"/>
</dbReference>
<proteinExistence type="predicted"/>
<dbReference type="EMBL" id="VOKX01000107">
    <property type="protein sequence ID" value="KAB7835531.1"/>
    <property type="molecule type" value="Genomic_DNA"/>
</dbReference>
<dbReference type="CDD" id="cd00093">
    <property type="entry name" value="HTH_XRE"/>
    <property type="match status" value="1"/>
</dbReference>
<dbReference type="Gene3D" id="1.10.260.40">
    <property type="entry name" value="lambda repressor-like DNA-binding domains"/>
    <property type="match status" value="1"/>
</dbReference>
<sequence>MPCCVGAAGDTVDAARPRGGTVSVPAPHAPSRRDLGALIRGGRGARRPKMTQPQLAAIVGYSASWVCRVEAGEITPPTDILRRIAAALDIPADELITAAHPPERERVRDTERPGFVAPATATVTTGDVEGQQEDAVRRRGFLNGAVGIGAAVVTGTPAAAADRPAADPGTWLEKALFAPPPTGPVPLEQLDRALQQAREDFRRARYDTLGAELPALLAAADATRQELAGHAREQACALAAYSYSLAGELAVKQRSEVVWVASDRALAAARACGQPAPLGEATRMLSVAMRHAGRHRQAVDLLMQTGRHLADDPTPQARAVRAAMLLTCAYTAAHYGDRAIALDMVDEAQDIGRRIHYGPGLKKVTIQATREQCETFRLGVFNKLGVPDEGVTVVRRVNPREFPTAERRARFHTDAARMWHQLGNHERTFASLRAIEREAPEEACRPSVKALTADLLYSSTNLPGMREFAARTGTTV</sequence>